<evidence type="ECO:0000313" key="3">
    <source>
        <dbReference type="Proteomes" id="UP000216840"/>
    </source>
</evidence>
<accession>A0A265UXD3</accession>
<sequence>MEGNKSGIKYRIQWISNIIKHGLFWHGVRNNLAKIGLDFMPYYWVKEATESLRAPEIRGDDKDFELSVFGKDEIAFIKHTIIGIEAKDLFADLNNGEICLGLKNKGKIAAYMFIKRKPFVFRKRYFDLKSNESYLHSMYTFEDYRGKNIAPYLRYHSYKHLLKEGVDTFLSVSEYFNKSTIRFKKKLNSKPIKLYLSIILFQKWTFNFILKDYSQ</sequence>
<comment type="caution">
    <text evidence="2">The sequence shown here is derived from an EMBL/GenBank/DDBJ whole genome shotgun (WGS) entry which is preliminary data.</text>
</comment>
<dbReference type="Proteomes" id="UP000216840">
    <property type="component" value="Unassembled WGS sequence"/>
</dbReference>
<feature type="domain" description="N-acetyltransferase" evidence="1">
    <location>
        <begin position="87"/>
        <end position="186"/>
    </location>
</feature>
<proteinExistence type="predicted"/>
<dbReference type="InterPro" id="IPR000182">
    <property type="entry name" value="GNAT_dom"/>
</dbReference>
<dbReference type="Pfam" id="PF00583">
    <property type="entry name" value="Acetyltransf_1"/>
    <property type="match status" value="1"/>
</dbReference>
<dbReference type="GO" id="GO:0016747">
    <property type="term" value="F:acyltransferase activity, transferring groups other than amino-acyl groups"/>
    <property type="evidence" value="ECO:0007669"/>
    <property type="project" value="InterPro"/>
</dbReference>
<dbReference type="Gene3D" id="3.40.630.30">
    <property type="match status" value="1"/>
</dbReference>
<reference evidence="2 3" key="1">
    <citation type="submission" date="2017-05" db="EMBL/GenBank/DDBJ databases">
        <title>The draft genome sequence of Idiomarina salinarum WNB302.</title>
        <authorList>
            <person name="Sun Y."/>
            <person name="Chen B."/>
            <person name="Du Z."/>
        </authorList>
    </citation>
    <scope>NUCLEOTIDE SEQUENCE [LARGE SCALE GENOMIC DNA]</scope>
    <source>
        <strain evidence="2 3">WNB302</strain>
    </source>
</reference>
<evidence type="ECO:0000259" key="1">
    <source>
        <dbReference type="Pfam" id="PF00583"/>
    </source>
</evidence>
<organism evidence="2 3">
    <name type="scientific">Winogradskyella aurantia</name>
    <dbReference type="NCBI Taxonomy" id="1915063"/>
    <lineage>
        <taxon>Bacteria</taxon>
        <taxon>Pseudomonadati</taxon>
        <taxon>Bacteroidota</taxon>
        <taxon>Flavobacteriia</taxon>
        <taxon>Flavobacteriales</taxon>
        <taxon>Flavobacteriaceae</taxon>
        <taxon>Winogradskyella</taxon>
    </lineage>
</organism>
<dbReference type="EMBL" id="NGJN01000002">
    <property type="protein sequence ID" value="OZV69970.1"/>
    <property type="molecule type" value="Genomic_DNA"/>
</dbReference>
<protein>
    <recommendedName>
        <fullName evidence="1">N-acetyltransferase domain-containing protein</fullName>
    </recommendedName>
</protein>
<gene>
    <name evidence="2" type="ORF">CA834_04960</name>
</gene>
<dbReference type="InterPro" id="IPR016181">
    <property type="entry name" value="Acyl_CoA_acyltransferase"/>
</dbReference>
<dbReference type="RefSeq" id="WP_094967561.1">
    <property type="nucleotide sequence ID" value="NZ_NGJN01000002.1"/>
</dbReference>
<dbReference type="SUPFAM" id="SSF55729">
    <property type="entry name" value="Acyl-CoA N-acyltransferases (Nat)"/>
    <property type="match status" value="1"/>
</dbReference>
<evidence type="ECO:0000313" key="2">
    <source>
        <dbReference type="EMBL" id="OZV69970.1"/>
    </source>
</evidence>
<dbReference type="OrthoDB" id="1419559at2"/>
<name>A0A265UXD3_9FLAO</name>
<keyword evidence="3" id="KW-1185">Reference proteome</keyword>
<dbReference type="AlphaFoldDB" id="A0A265UXD3"/>